<keyword evidence="2" id="KW-1185">Reference proteome</keyword>
<comment type="caution">
    <text evidence="1">The sequence shown here is derived from an EMBL/GenBank/DDBJ whole genome shotgun (WGS) entry which is preliminary data.</text>
</comment>
<sequence length="300" mass="32878">MGTVEGDVYNGAFSEPNVQTGILDSLSRNGVVFPQLERLELRQVGLRNAALAFASTSPSLLNLQLQFGCSFETFTQYWELICSFPLLEELEVGQSVDIPFGDESLPAVNTHPPLRLRVLKWSMTNAPARGTQGGMVAAFNALLSGSGGSLEKLINMTRSGSQSLTELSLNGLVRSNPRPEPAFIQDETENWYNIPLNLEAMDIIFRHSFFSSLQRLVFGTCDCIFTDLEVAHQIAAGETSFSFPDDDSVAGRQLNEAIDMLEASFAESGKGGAVSLLVNAKYHDTQTCAEHWSCRVRQQT</sequence>
<gene>
    <name evidence="1" type="ORF">VNI00_007608</name>
</gene>
<reference evidence="1 2" key="1">
    <citation type="submission" date="2024-01" db="EMBL/GenBank/DDBJ databases">
        <title>A draft genome for a cacao thread blight-causing isolate of Paramarasmius palmivorus.</title>
        <authorList>
            <person name="Baruah I.K."/>
            <person name="Bukari Y."/>
            <person name="Amoako-Attah I."/>
            <person name="Meinhardt L.W."/>
            <person name="Bailey B.A."/>
            <person name="Cohen S.P."/>
        </authorList>
    </citation>
    <scope>NUCLEOTIDE SEQUENCE [LARGE SCALE GENOMIC DNA]</scope>
    <source>
        <strain evidence="1 2">GH-12</strain>
    </source>
</reference>
<dbReference type="EMBL" id="JAYKXP010000025">
    <property type="protein sequence ID" value="KAK7045359.1"/>
    <property type="molecule type" value="Genomic_DNA"/>
</dbReference>
<name>A0AAW0D219_9AGAR</name>
<proteinExistence type="predicted"/>
<protein>
    <submittedName>
        <fullName evidence="1">Uncharacterized protein</fullName>
    </submittedName>
</protein>
<dbReference type="AlphaFoldDB" id="A0AAW0D219"/>
<evidence type="ECO:0000313" key="2">
    <source>
        <dbReference type="Proteomes" id="UP001383192"/>
    </source>
</evidence>
<organism evidence="1 2">
    <name type="scientific">Paramarasmius palmivorus</name>
    <dbReference type="NCBI Taxonomy" id="297713"/>
    <lineage>
        <taxon>Eukaryota</taxon>
        <taxon>Fungi</taxon>
        <taxon>Dikarya</taxon>
        <taxon>Basidiomycota</taxon>
        <taxon>Agaricomycotina</taxon>
        <taxon>Agaricomycetes</taxon>
        <taxon>Agaricomycetidae</taxon>
        <taxon>Agaricales</taxon>
        <taxon>Marasmiineae</taxon>
        <taxon>Marasmiaceae</taxon>
        <taxon>Paramarasmius</taxon>
    </lineage>
</organism>
<dbReference type="Gene3D" id="3.80.10.10">
    <property type="entry name" value="Ribonuclease Inhibitor"/>
    <property type="match status" value="1"/>
</dbReference>
<evidence type="ECO:0000313" key="1">
    <source>
        <dbReference type="EMBL" id="KAK7045359.1"/>
    </source>
</evidence>
<dbReference type="Proteomes" id="UP001383192">
    <property type="component" value="Unassembled WGS sequence"/>
</dbReference>
<dbReference type="InterPro" id="IPR032675">
    <property type="entry name" value="LRR_dom_sf"/>
</dbReference>
<accession>A0AAW0D219</accession>